<name>A0A1A6H2E3_NEOLE</name>
<keyword evidence="3" id="KW-1185">Reference proteome</keyword>
<dbReference type="EMBL" id="LZPO01055077">
    <property type="protein sequence ID" value="OBS72758.1"/>
    <property type="molecule type" value="Genomic_DNA"/>
</dbReference>
<organism evidence="2 3">
    <name type="scientific">Neotoma lepida</name>
    <name type="common">Desert woodrat</name>
    <dbReference type="NCBI Taxonomy" id="56216"/>
    <lineage>
        <taxon>Eukaryota</taxon>
        <taxon>Metazoa</taxon>
        <taxon>Chordata</taxon>
        <taxon>Craniata</taxon>
        <taxon>Vertebrata</taxon>
        <taxon>Euteleostomi</taxon>
        <taxon>Mammalia</taxon>
        <taxon>Eutheria</taxon>
        <taxon>Euarchontoglires</taxon>
        <taxon>Glires</taxon>
        <taxon>Rodentia</taxon>
        <taxon>Myomorpha</taxon>
        <taxon>Muroidea</taxon>
        <taxon>Cricetidae</taxon>
        <taxon>Neotominae</taxon>
        <taxon>Neotoma</taxon>
    </lineage>
</organism>
<gene>
    <name evidence="2" type="ORF">A6R68_12629</name>
</gene>
<dbReference type="STRING" id="56216.A0A1A6H2E3"/>
<evidence type="ECO:0000313" key="2">
    <source>
        <dbReference type="EMBL" id="OBS72758.1"/>
    </source>
</evidence>
<evidence type="ECO:0000313" key="3">
    <source>
        <dbReference type="Proteomes" id="UP000092124"/>
    </source>
</evidence>
<dbReference type="AlphaFoldDB" id="A0A1A6H2E3"/>
<accession>A0A1A6H2E3</accession>
<feature type="compositionally biased region" description="Low complexity" evidence="1">
    <location>
        <begin position="70"/>
        <end position="101"/>
    </location>
</feature>
<feature type="region of interest" description="Disordered" evidence="1">
    <location>
        <begin position="39"/>
        <end position="103"/>
    </location>
</feature>
<comment type="caution">
    <text evidence="2">The sequence shown here is derived from an EMBL/GenBank/DDBJ whole genome shotgun (WGS) entry which is preliminary data.</text>
</comment>
<protein>
    <submittedName>
        <fullName evidence="2">Uncharacterized protein</fullName>
    </submittedName>
</protein>
<dbReference type="Proteomes" id="UP000092124">
    <property type="component" value="Unassembled WGS sequence"/>
</dbReference>
<sequence>MMMGCSGHCGGVHQIPAIWSVSPEHLYHEVAPRAKARSGLVLPFPDPSQAPETPEVTDHSRVQQNAAWDSGSSLTLGSSLSPSPSLHLSPSSGVEPSPSSSIHCCPEPISIVRIHLAHS</sequence>
<reference evidence="2 3" key="1">
    <citation type="submission" date="2016-06" db="EMBL/GenBank/DDBJ databases">
        <title>The Draft Genome Sequence and Annotation of the Desert Woodrat Neotoma lepida.</title>
        <authorList>
            <person name="Campbell M."/>
            <person name="Oakeson K.F."/>
            <person name="Yandell M."/>
            <person name="Halpert J.R."/>
            <person name="Dearing D."/>
        </authorList>
    </citation>
    <scope>NUCLEOTIDE SEQUENCE [LARGE SCALE GENOMIC DNA]</scope>
    <source>
        <strain evidence="2">417</strain>
        <tissue evidence="2">Liver</tissue>
    </source>
</reference>
<evidence type="ECO:0000256" key="1">
    <source>
        <dbReference type="SAM" id="MobiDB-lite"/>
    </source>
</evidence>
<proteinExistence type="predicted"/>